<evidence type="ECO:0000313" key="2">
    <source>
        <dbReference type="Proteomes" id="UP000307507"/>
    </source>
</evidence>
<proteinExistence type="predicted"/>
<dbReference type="Proteomes" id="UP000307507">
    <property type="component" value="Unassembled WGS sequence"/>
</dbReference>
<keyword evidence="2" id="KW-1185">Reference proteome</keyword>
<protein>
    <submittedName>
        <fullName evidence="1">DUF4844 domain-containing protein</fullName>
    </submittedName>
</protein>
<dbReference type="Gene3D" id="1.20.1480.40">
    <property type="entry name" value="Uncharacterised protein PF16133, DUF4844"/>
    <property type="match status" value="1"/>
</dbReference>
<accession>A0A4S4A4F9</accession>
<sequence>MPHKSIKEKLVQLRKEPKFTMPLSIYYPGLDNEMVRVELSKIIDRSIFEIYSKIEQGLDRLMLLDILHNTMEKFKCFHLNDNDFIYIRQYLNRIILIVEWDCNPDDLRNLI</sequence>
<gene>
    <name evidence="1" type="ORF">E6C50_03010</name>
</gene>
<dbReference type="InterPro" id="IPR038360">
    <property type="entry name" value="DUF4844_sf"/>
</dbReference>
<organism evidence="1 2">
    <name type="scientific">Flavobacterium supellecticarium</name>
    <dbReference type="NCBI Taxonomy" id="2565924"/>
    <lineage>
        <taxon>Bacteria</taxon>
        <taxon>Pseudomonadati</taxon>
        <taxon>Bacteroidota</taxon>
        <taxon>Flavobacteriia</taxon>
        <taxon>Flavobacteriales</taxon>
        <taxon>Flavobacteriaceae</taxon>
        <taxon>Flavobacterium</taxon>
    </lineage>
</organism>
<reference evidence="1 2" key="1">
    <citation type="submission" date="2019-04" db="EMBL/GenBank/DDBJ databases">
        <title>Flavobacterium sp. nov. isolated from construction timber.</title>
        <authorList>
            <person name="Lin S.-Y."/>
            <person name="Chang C.-T."/>
            <person name="Young C.-C."/>
        </authorList>
    </citation>
    <scope>NUCLEOTIDE SEQUENCE [LARGE SCALE GENOMIC DNA]</scope>
    <source>
        <strain evidence="1 2">CC-CTC003</strain>
    </source>
</reference>
<dbReference type="EMBL" id="SSNZ01000001">
    <property type="protein sequence ID" value="THF53188.1"/>
    <property type="molecule type" value="Genomic_DNA"/>
</dbReference>
<dbReference type="AlphaFoldDB" id="A0A4S4A4F9"/>
<evidence type="ECO:0000313" key="1">
    <source>
        <dbReference type="EMBL" id="THF53188.1"/>
    </source>
</evidence>
<name>A0A4S4A4F9_9FLAO</name>
<dbReference type="InterPro" id="IPR032301">
    <property type="entry name" value="DUF4844"/>
</dbReference>
<dbReference type="RefSeq" id="WP_136401711.1">
    <property type="nucleotide sequence ID" value="NZ_SSNZ01000001.1"/>
</dbReference>
<dbReference type="Pfam" id="PF16133">
    <property type="entry name" value="DUF4844"/>
    <property type="match status" value="1"/>
</dbReference>
<comment type="caution">
    <text evidence="1">The sequence shown here is derived from an EMBL/GenBank/DDBJ whole genome shotgun (WGS) entry which is preliminary data.</text>
</comment>